<dbReference type="CDD" id="cd03714">
    <property type="entry name" value="RT_DIRS1"/>
    <property type="match status" value="1"/>
</dbReference>
<feature type="non-terminal residue" evidence="6">
    <location>
        <position position="878"/>
    </location>
</feature>
<dbReference type="InterPro" id="IPR043502">
    <property type="entry name" value="DNA/RNA_pol_sf"/>
</dbReference>
<protein>
    <recommendedName>
        <fullName evidence="2">ribonuclease H</fullName>
        <ecNumber evidence="2">3.1.26.4</ecNumber>
    </recommendedName>
</protein>
<dbReference type="CDD" id="cd09275">
    <property type="entry name" value="RNase_HI_RT_DIRS1"/>
    <property type="match status" value="1"/>
</dbReference>
<dbReference type="AlphaFoldDB" id="A0ABD0MU20"/>
<dbReference type="InterPro" id="IPR000477">
    <property type="entry name" value="RT_dom"/>
</dbReference>
<evidence type="ECO:0000256" key="2">
    <source>
        <dbReference type="ARBA" id="ARBA00012180"/>
    </source>
</evidence>
<feature type="domain" description="Reverse transcriptase" evidence="5">
    <location>
        <begin position="181"/>
        <end position="327"/>
    </location>
</feature>
<proteinExistence type="inferred from homology"/>
<dbReference type="Pfam" id="PF00078">
    <property type="entry name" value="RVT_1"/>
    <property type="match status" value="1"/>
</dbReference>
<organism evidence="6 7">
    <name type="scientific">Cirrhinus mrigala</name>
    <name type="common">Mrigala</name>
    <dbReference type="NCBI Taxonomy" id="683832"/>
    <lineage>
        <taxon>Eukaryota</taxon>
        <taxon>Metazoa</taxon>
        <taxon>Chordata</taxon>
        <taxon>Craniata</taxon>
        <taxon>Vertebrata</taxon>
        <taxon>Euteleostomi</taxon>
        <taxon>Actinopterygii</taxon>
        <taxon>Neopterygii</taxon>
        <taxon>Teleostei</taxon>
        <taxon>Ostariophysi</taxon>
        <taxon>Cypriniformes</taxon>
        <taxon>Cyprinidae</taxon>
        <taxon>Labeoninae</taxon>
        <taxon>Labeonini</taxon>
        <taxon>Cirrhinus</taxon>
    </lineage>
</organism>
<accession>A0ABD0MU20</accession>
<keyword evidence="7" id="KW-1185">Reference proteome</keyword>
<evidence type="ECO:0000256" key="4">
    <source>
        <dbReference type="SAM" id="SignalP"/>
    </source>
</evidence>
<evidence type="ECO:0000313" key="7">
    <source>
        <dbReference type="Proteomes" id="UP001529510"/>
    </source>
</evidence>
<comment type="caution">
    <text evidence="6">The sequence shown here is derived from an EMBL/GenBank/DDBJ whole genome shotgun (WGS) entry which is preliminary data.</text>
</comment>
<dbReference type="SUPFAM" id="SSF47823">
    <property type="entry name" value="lambda integrase-like, N-terminal domain"/>
    <property type="match status" value="1"/>
</dbReference>
<evidence type="ECO:0000259" key="5">
    <source>
        <dbReference type="Pfam" id="PF00078"/>
    </source>
</evidence>
<dbReference type="EC" id="3.1.26.4" evidence="2"/>
<dbReference type="GO" id="GO:0004523">
    <property type="term" value="F:RNA-DNA hybrid ribonuclease activity"/>
    <property type="evidence" value="ECO:0007669"/>
    <property type="project" value="UniProtKB-EC"/>
</dbReference>
<dbReference type="InterPro" id="IPR043128">
    <property type="entry name" value="Rev_trsase/Diguanyl_cyclase"/>
</dbReference>
<comment type="similarity">
    <text evidence="1">Belongs to the beta type-B retroviral polymerase family. HERV class-II K(HML-2) pol subfamily.</text>
</comment>
<dbReference type="Gene3D" id="3.30.70.270">
    <property type="match status" value="1"/>
</dbReference>
<name>A0ABD0MU20_CIRMR</name>
<dbReference type="SUPFAM" id="SSF56672">
    <property type="entry name" value="DNA/RNA polymerases"/>
    <property type="match status" value="1"/>
</dbReference>
<gene>
    <name evidence="6" type="ORF">M9458_052640</name>
</gene>
<evidence type="ECO:0000256" key="3">
    <source>
        <dbReference type="SAM" id="MobiDB-lite"/>
    </source>
</evidence>
<dbReference type="EMBL" id="JAMKFB020000196">
    <property type="protein sequence ID" value="KAL0152056.1"/>
    <property type="molecule type" value="Genomic_DNA"/>
</dbReference>
<dbReference type="PANTHER" id="PTHR35617:SF3">
    <property type="entry name" value="CORE-BINDING (CB) DOMAIN-CONTAINING PROTEIN"/>
    <property type="match status" value="1"/>
</dbReference>
<sequence>MGGLCVSLCLSVRVQLVADYTFPLTIGTITVMLTQRSLREVVRTASTTPVPPYALKQRARSEDLPSRADHLHSSFGSDSLGKTAIVVRGFLPPATHCFPSEGTPTLSTPNVTPLRPLAENFSDWFNLPDPSRWLLRTIRLGYAIQFARRPPKFHGVLTKSVQGPNTAVLRAETVPSTEMKGSTAPTSLPILDLSVLNRALLKLPFRMLTLKHILTCVRVQDWFVAIDLKDMYFHVSILPRHRPFLRFAFEGQAYHLSLSPRVFTKVAEAALSPLREMGIRILNYLDDWLILAHSDMVLNHLAQLGLRVNWEKSKLSPAQRISFLCVELDSVSISEVCGNTQMRVSGPPKTGSEAPRAHGILSRGHATGFDAHETAAALASYSSPQVGVALRHISDKHHTIVSPDTQPLDRHYVPTVSRRIIVTTDASKTGWGATCNGQAASGVWTGPRLFWHINCLELLAVLLALRRSDNTATVAYINHQGVVQHRLKSLRATHIPGEANRMADSLRVETPPPVDLFASPESTHCQLWYGLTEAPLGIDALAHSWPRGRLNLIAQTLCKVREDKEQILLVAPFWPNRTCPSLAHSSEEGPPFSGEGHNLAPAPRSLEPPPLVPGRDQEDFRDLSPSVVNTLLQARAPSTRRLYDLKWRIIDPRSCGIKSVLSFLQEGLDRHLSASTLKVHVAAISANYDLVGRSVGKHDLIIRLNPPRPHLIPSWDLAVVLQGLQQDPFEPLQSVELDALSFKTAFLTALTSIKRVGDLQALSMNSSCLEFGPADSHIVLRPRPGYVPKVPTTPFRDQVVTFQAFSSQDDDPNLTLLCPVRALRIYMERTQPFRCSEQLFVCYGGQQKGKAVSKQRVSHWLVTRSVWPTRPEAYPAFW</sequence>
<feature type="chain" id="PRO_5044860890" description="ribonuclease H" evidence="4">
    <location>
        <begin position="20"/>
        <end position="878"/>
    </location>
</feature>
<reference evidence="6 7" key="1">
    <citation type="submission" date="2024-05" db="EMBL/GenBank/DDBJ databases">
        <title>Genome sequencing and assembly of Indian major carp, Cirrhinus mrigala (Hamilton, 1822).</title>
        <authorList>
            <person name="Mohindra V."/>
            <person name="Chowdhury L.M."/>
            <person name="Lal K."/>
            <person name="Jena J.K."/>
        </authorList>
    </citation>
    <scope>NUCLEOTIDE SEQUENCE [LARGE SCALE GENOMIC DNA]</scope>
    <source>
        <strain evidence="6">CM1030</strain>
        <tissue evidence="6">Blood</tissue>
    </source>
</reference>
<evidence type="ECO:0000256" key="1">
    <source>
        <dbReference type="ARBA" id="ARBA00010879"/>
    </source>
</evidence>
<dbReference type="PANTHER" id="PTHR35617">
    <property type="entry name" value="PHAGE_INTEGRASE DOMAIN-CONTAINING PROTEIN"/>
    <property type="match status" value="1"/>
</dbReference>
<evidence type="ECO:0000313" key="6">
    <source>
        <dbReference type="EMBL" id="KAL0152056.1"/>
    </source>
</evidence>
<keyword evidence="4" id="KW-0732">Signal</keyword>
<feature type="signal peptide" evidence="4">
    <location>
        <begin position="1"/>
        <end position="19"/>
    </location>
</feature>
<dbReference type="Proteomes" id="UP001529510">
    <property type="component" value="Unassembled WGS sequence"/>
</dbReference>
<feature type="region of interest" description="Disordered" evidence="3">
    <location>
        <begin position="584"/>
        <end position="617"/>
    </location>
</feature>